<proteinExistence type="predicted"/>
<accession>A0AAV2EFS5</accession>
<protein>
    <submittedName>
        <fullName evidence="1">Uncharacterized protein</fullName>
    </submittedName>
</protein>
<dbReference type="Proteomes" id="UP001497516">
    <property type="component" value="Chromosome 4"/>
</dbReference>
<evidence type="ECO:0000313" key="1">
    <source>
        <dbReference type="EMBL" id="CAL1384821.1"/>
    </source>
</evidence>
<dbReference type="AlphaFoldDB" id="A0AAV2EFS5"/>
<evidence type="ECO:0000313" key="2">
    <source>
        <dbReference type="Proteomes" id="UP001497516"/>
    </source>
</evidence>
<gene>
    <name evidence="1" type="ORF">LTRI10_LOCUS25996</name>
</gene>
<dbReference type="PANTHER" id="PTHR33116:SF86">
    <property type="entry name" value="REVERSE TRANSCRIPTASE DOMAIN-CONTAINING PROTEIN"/>
    <property type="match status" value="1"/>
</dbReference>
<reference evidence="1 2" key="1">
    <citation type="submission" date="2024-04" db="EMBL/GenBank/DDBJ databases">
        <authorList>
            <person name="Fracassetti M."/>
        </authorList>
    </citation>
    <scope>NUCLEOTIDE SEQUENCE [LARGE SCALE GENOMIC DNA]</scope>
</reference>
<sequence>MGLPAQIQRSKVQTFQFVEDNLVARIQSWRSKALSLAAKEVIINVVGSTTPVYVMFSFRIPTTSCRRLNSQLSRYWWAGQDKDRGMHWISWPAMCVSKFHGGLGFRDFDLFNVVMLAKQVGKIVLALDFLLARVYKARYHPSCDFLNASAGSRPSWARQGVLEGRGLLKQGLRWQVGVEQQSASLKTRGCHLLPRLYLRCYLGRFWRIISSPPLSIQSLELGMGSCFAPPSQQIVSSGSSPFLCLLLLGLTN</sequence>
<dbReference type="PANTHER" id="PTHR33116">
    <property type="entry name" value="REVERSE TRANSCRIPTASE ZINC-BINDING DOMAIN-CONTAINING PROTEIN-RELATED-RELATED"/>
    <property type="match status" value="1"/>
</dbReference>
<keyword evidence="2" id="KW-1185">Reference proteome</keyword>
<organism evidence="1 2">
    <name type="scientific">Linum trigynum</name>
    <dbReference type="NCBI Taxonomy" id="586398"/>
    <lineage>
        <taxon>Eukaryota</taxon>
        <taxon>Viridiplantae</taxon>
        <taxon>Streptophyta</taxon>
        <taxon>Embryophyta</taxon>
        <taxon>Tracheophyta</taxon>
        <taxon>Spermatophyta</taxon>
        <taxon>Magnoliopsida</taxon>
        <taxon>eudicotyledons</taxon>
        <taxon>Gunneridae</taxon>
        <taxon>Pentapetalae</taxon>
        <taxon>rosids</taxon>
        <taxon>fabids</taxon>
        <taxon>Malpighiales</taxon>
        <taxon>Linaceae</taxon>
        <taxon>Linum</taxon>
    </lineage>
</organism>
<dbReference type="EMBL" id="OZ034817">
    <property type="protein sequence ID" value="CAL1384821.1"/>
    <property type="molecule type" value="Genomic_DNA"/>
</dbReference>
<name>A0AAV2EFS5_9ROSI</name>